<dbReference type="PROSITE" id="PS50949">
    <property type="entry name" value="HTH_GNTR"/>
    <property type="match status" value="1"/>
</dbReference>
<keyword evidence="2" id="KW-0663">Pyridoxal phosphate</keyword>
<name>A0A2U8GZW5_9RHOO</name>
<dbReference type="PANTHER" id="PTHR46577:SF1">
    <property type="entry name" value="HTH-TYPE TRANSCRIPTIONAL REGULATORY PROTEIN GABR"/>
    <property type="match status" value="1"/>
</dbReference>
<dbReference type="GO" id="GO:0003700">
    <property type="term" value="F:DNA-binding transcription factor activity"/>
    <property type="evidence" value="ECO:0007669"/>
    <property type="project" value="InterPro"/>
</dbReference>
<evidence type="ECO:0000256" key="2">
    <source>
        <dbReference type="ARBA" id="ARBA00022898"/>
    </source>
</evidence>
<organism evidence="7 8">
    <name type="scientific">Parazoarcus communis</name>
    <dbReference type="NCBI Taxonomy" id="41977"/>
    <lineage>
        <taxon>Bacteria</taxon>
        <taxon>Pseudomonadati</taxon>
        <taxon>Pseudomonadota</taxon>
        <taxon>Betaproteobacteria</taxon>
        <taxon>Rhodocyclales</taxon>
        <taxon>Zoogloeaceae</taxon>
        <taxon>Parazoarcus</taxon>
    </lineage>
</organism>
<proteinExistence type="inferred from homology"/>
<evidence type="ECO:0000259" key="6">
    <source>
        <dbReference type="PROSITE" id="PS50949"/>
    </source>
</evidence>
<dbReference type="SUPFAM" id="SSF46785">
    <property type="entry name" value="Winged helix' DNA-binding domain"/>
    <property type="match status" value="1"/>
</dbReference>
<dbReference type="Gene3D" id="1.10.10.10">
    <property type="entry name" value="Winged helix-like DNA-binding domain superfamily/Winged helix DNA-binding domain"/>
    <property type="match status" value="1"/>
</dbReference>
<dbReference type="InterPro" id="IPR036388">
    <property type="entry name" value="WH-like_DNA-bd_sf"/>
</dbReference>
<comment type="similarity">
    <text evidence="1">In the C-terminal section; belongs to the class-I pyridoxal-phosphate-dependent aminotransferase family.</text>
</comment>
<dbReference type="Pfam" id="PF00392">
    <property type="entry name" value="GntR"/>
    <property type="match status" value="1"/>
</dbReference>
<dbReference type="Proteomes" id="UP000244902">
    <property type="component" value="Chromosome"/>
</dbReference>
<protein>
    <submittedName>
        <fullName evidence="7">Transcriptional regulator</fullName>
    </submittedName>
</protein>
<dbReference type="SMART" id="SM00345">
    <property type="entry name" value="HTH_GNTR"/>
    <property type="match status" value="1"/>
</dbReference>
<dbReference type="SUPFAM" id="SSF53383">
    <property type="entry name" value="PLP-dependent transferases"/>
    <property type="match status" value="1"/>
</dbReference>
<dbReference type="OrthoDB" id="9804020at2"/>
<dbReference type="InterPro" id="IPR015424">
    <property type="entry name" value="PyrdxlP-dep_Trfase"/>
</dbReference>
<evidence type="ECO:0000256" key="3">
    <source>
        <dbReference type="ARBA" id="ARBA00023015"/>
    </source>
</evidence>
<evidence type="ECO:0000256" key="4">
    <source>
        <dbReference type="ARBA" id="ARBA00023125"/>
    </source>
</evidence>
<evidence type="ECO:0000256" key="5">
    <source>
        <dbReference type="ARBA" id="ARBA00023163"/>
    </source>
</evidence>
<evidence type="ECO:0000313" key="7">
    <source>
        <dbReference type="EMBL" id="AWI78948.1"/>
    </source>
</evidence>
<dbReference type="CDD" id="cd00609">
    <property type="entry name" value="AAT_like"/>
    <property type="match status" value="1"/>
</dbReference>
<dbReference type="InterPro" id="IPR015421">
    <property type="entry name" value="PyrdxlP-dep_Trfase_major"/>
</dbReference>
<dbReference type="AlphaFoldDB" id="A0A2U8GZW5"/>
<keyword evidence="5" id="KW-0804">Transcription</keyword>
<dbReference type="InterPro" id="IPR000524">
    <property type="entry name" value="Tscrpt_reg_HTH_GntR"/>
</dbReference>
<dbReference type="GO" id="GO:0030170">
    <property type="term" value="F:pyridoxal phosphate binding"/>
    <property type="evidence" value="ECO:0007669"/>
    <property type="project" value="InterPro"/>
</dbReference>
<accession>A0A2U8GZW5</accession>
<dbReference type="Pfam" id="PF00155">
    <property type="entry name" value="Aminotran_1_2"/>
    <property type="match status" value="1"/>
</dbReference>
<dbReference type="Gene3D" id="3.40.640.10">
    <property type="entry name" value="Type I PLP-dependent aspartate aminotransferase-like (Major domain)"/>
    <property type="match status" value="1"/>
</dbReference>
<dbReference type="PANTHER" id="PTHR46577">
    <property type="entry name" value="HTH-TYPE TRANSCRIPTIONAL REGULATORY PROTEIN GABR"/>
    <property type="match status" value="1"/>
</dbReference>
<keyword evidence="4" id="KW-0238">DNA-binding</keyword>
<evidence type="ECO:0000256" key="1">
    <source>
        <dbReference type="ARBA" id="ARBA00005384"/>
    </source>
</evidence>
<feature type="domain" description="HTH gntR-type" evidence="6">
    <location>
        <begin position="14"/>
        <end position="82"/>
    </location>
</feature>
<dbReference type="EMBL" id="CP022188">
    <property type="protein sequence ID" value="AWI78948.1"/>
    <property type="molecule type" value="Genomic_DNA"/>
</dbReference>
<gene>
    <name evidence="7" type="ORF">CEW87_05965</name>
</gene>
<dbReference type="GO" id="GO:0003677">
    <property type="term" value="F:DNA binding"/>
    <property type="evidence" value="ECO:0007669"/>
    <property type="project" value="UniProtKB-KW"/>
</dbReference>
<evidence type="ECO:0000313" key="8">
    <source>
        <dbReference type="Proteomes" id="UP000244902"/>
    </source>
</evidence>
<reference evidence="7 8" key="1">
    <citation type="submission" date="2017-06" db="EMBL/GenBank/DDBJ databases">
        <title>Azoarcus sp. TSNA42 complete genome sequence.</title>
        <authorList>
            <person name="Woo J.-H."/>
            <person name="Kim H.-S."/>
        </authorList>
    </citation>
    <scope>NUCLEOTIDE SEQUENCE [LARGE SCALE GENOMIC DNA]</scope>
    <source>
        <strain evidence="7 8">TSNA42</strain>
    </source>
</reference>
<sequence length="511" mass="56534">MWRQLLPDFERDGATLQSQLRSAIVAAILDARIASGSRLPSSRNLAAMLKVARNTVVLTLEQLVCDGYLEARPRSGYYVRQGSAAQPGPIQSENAASTTRVAWGKRLAATPQRDKWLEKPADWQRYPYPFVYGQFDPKMFPVAEWRECSRLALSVGEIHNWASDAIEHDDDALVDQLIRRVLPRRGIAAHPSEILITLGTQHALYMLAELLIKPGTGVAIEEPGYMDARNICARRQARIVPVPMEADGALAPGHLKDVSYLYCTPSHHCPSGATLSTERRIALLQEAARNDVVIIEDDYDAEIQYNGQPSPALKAIDRHDQVVYIGSVSKVISPGLRVGYMVGNPELISAARKLRRLMVRHPPSNNQRALALFIAQGHYDSLLRRTTSILSERAALLSDALTRHLPDFEFRRPSGGASIWAKVPDDIDPVRLRREAMDAGVLIESGEPFFSGPDHAHFIRLGYASIAPEKIEAGIIALAQVVAKCRPVQVHHPVRLVRPPVKRSVAMAIAC</sequence>
<keyword evidence="3" id="KW-0805">Transcription regulation</keyword>
<dbReference type="CDD" id="cd07377">
    <property type="entry name" value="WHTH_GntR"/>
    <property type="match status" value="1"/>
</dbReference>
<dbReference type="InterPro" id="IPR004839">
    <property type="entry name" value="Aminotransferase_I/II_large"/>
</dbReference>
<dbReference type="InterPro" id="IPR051446">
    <property type="entry name" value="HTH_trans_reg/aminotransferase"/>
</dbReference>
<dbReference type="InterPro" id="IPR036390">
    <property type="entry name" value="WH_DNA-bd_sf"/>
</dbReference>